<evidence type="ECO:0000256" key="3">
    <source>
        <dbReference type="ARBA" id="ARBA00023136"/>
    </source>
</evidence>
<reference evidence="7" key="1">
    <citation type="submission" date="2021-10" db="EMBL/GenBank/DDBJ databases">
        <authorList>
            <person name="Criscuolo A."/>
        </authorList>
    </citation>
    <scope>NUCLEOTIDE SEQUENCE</scope>
    <source>
        <strain evidence="7">CIP111885</strain>
    </source>
</reference>
<dbReference type="InterPro" id="IPR050768">
    <property type="entry name" value="UPF0353/GerABKA_families"/>
</dbReference>
<feature type="region of interest" description="Disordered" evidence="5">
    <location>
        <begin position="517"/>
        <end position="537"/>
    </location>
</feature>
<dbReference type="AlphaFoldDB" id="A0A9C7G7Z7"/>
<feature type="transmembrane region" description="Helical" evidence="6">
    <location>
        <begin position="323"/>
        <end position="342"/>
    </location>
</feature>
<evidence type="ECO:0000313" key="8">
    <source>
        <dbReference type="Proteomes" id="UP000789845"/>
    </source>
</evidence>
<dbReference type="Proteomes" id="UP000789845">
    <property type="component" value="Unassembled WGS sequence"/>
</dbReference>
<dbReference type="Pfam" id="PF03323">
    <property type="entry name" value="GerA"/>
    <property type="match status" value="1"/>
</dbReference>
<evidence type="ECO:0000256" key="5">
    <source>
        <dbReference type="SAM" id="MobiDB-lite"/>
    </source>
</evidence>
<proteinExistence type="inferred from homology"/>
<keyword evidence="6" id="KW-0812">Transmembrane</keyword>
<feature type="transmembrane region" description="Helical" evidence="6">
    <location>
        <begin position="416"/>
        <end position="434"/>
    </location>
</feature>
<dbReference type="PANTHER" id="PTHR22550:SF5">
    <property type="entry name" value="LEUCINE ZIPPER PROTEIN 4"/>
    <property type="match status" value="1"/>
</dbReference>
<evidence type="ECO:0000313" key="7">
    <source>
        <dbReference type="EMBL" id="CAG9607624.1"/>
    </source>
</evidence>
<evidence type="ECO:0000256" key="2">
    <source>
        <dbReference type="ARBA" id="ARBA00005278"/>
    </source>
</evidence>
<comment type="caution">
    <text evidence="7">The sequence shown here is derived from an EMBL/GenBank/DDBJ whole genome shotgun (WGS) entry which is preliminary data.</text>
</comment>
<evidence type="ECO:0000256" key="4">
    <source>
        <dbReference type="PIRNR" id="PIRNR005690"/>
    </source>
</evidence>
<protein>
    <submittedName>
        <fullName evidence="7">Spore germination protein B1</fullName>
    </submittedName>
</protein>
<comment type="similarity">
    <text evidence="2 4">Belongs to the GerABKA family.</text>
</comment>
<dbReference type="EMBL" id="CAKJTG010000006">
    <property type="protein sequence ID" value="CAG9607624.1"/>
    <property type="molecule type" value="Genomic_DNA"/>
</dbReference>
<organism evidence="7 8">
    <name type="scientific">Pseudoneobacillus rhizosphaerae</name>
    <dbReference type="NCBI Taxonomy" id="2880968"/>
    <lineage>
        <taxon>Bacteria</taxon>
        <taxon>Bacillati</taxon>
        <taxon>Bacillota</taxon>
        <taxon>Bacilli</taxon>
        <taxon>Bacillales</taxon>
        <taxon>Bacillaceae</taxon>
        <taxon>Pseudoneobacillus</taxon>
    </lineage>
</organism>
<evidence type="ECO:0000256" key="6">
    <source>
        <dbReference type="SAM" id="Phobius"/>
    </source>
</evidence>
<name>A0A9C7G7Z7_9BACI</name>
<dbReference type="PIRSF" id="PIRSF005690">
    <property type="entry name" value="GerBA"/>
    <property type="match status" value="1"/>
</dbReference>
<dbReference type="InterPro" id="IPR004995">
    <property type="entry name" value="Spore_Ger"/>
</dbReference>
<gene>
    <name evidence="7" type="primary">gerBA_2</name>
    <name evidence="7" type="ORF">NEOCIP111885_01316</name>
</gene>
<dbReference type="GO" id="GO:0009847">
    <property type="term" value="P:spore germination"/>
    <property type="evidence" value="ECO:0007669"/>
    <property type="project" value="UniProtKB-UniRule"/>
</dbReference>
<dbReference type="GO" id="GO:0005886">
    <property type="term" value="C:plasma membrane"/>
    <property type="evidence" value="ECO:0007669"/>
    <property type="project" value="UniProtKB-SubCell"/>
</dbReference>
<feature type="transmembrane region" description="Helical" evidence="6">
    <location>
        <begin position="446"/>
        <end position="474"/>
    </location>
</feature>
<feature type="transmembrane region" description="Helical" evidence="6">
    <location>
        <begin position="390"/>
        <end position="410"/>
    </location>
</feature>
<dbReference type="PANTHER" id="PTHR22550">
    <property type="entry name" value="SPORE GERMINATION PROTEIN"/>
    <property type="match status" value="1"/>
</dbReference>
<comment type="subcellular location">
    <subcellularLocation>
        <location evidence="4">Cell membrane</location>
    </subcellularLocation>
    <subcellularLocation>
        <location evidence="1">Membrane</location>
        <topology evidence="1">Multi-pass membrane protein</topology>
    </subcellularLocation>
</comment>
<keyword evidence="6" id="KW-1133">Transmembrane helix</keyword>
<keyword evidence="3 4" id="KW-0472">Membrane</keyword>
<feature type="transmembrane region" description="Helical" evidence="6">
    <location>
        <begin position="354"/>
        <end position="378"/>
    </location>
</feature>
<keyword evidence="8" id="KW-1185">Reference proteome</keyword>
<evidence type="ECO:0000256" key="1">
    <source>
        <dbReference type="ARBA" id="ARBA00004141"/>
    </source>
</evidence>
<accession>A0A9C7G7Z7</accession>
<sequence>MGTLFVKVVLWMFKKSKTKKNSKEMIKSLPKPDLKSEYLFSDLELNEQLLKELFQNCSDIVFRAIQENNKTKILLIYIDGLIDTKSLEADVIKPILYDGLPNGITKVHSIGEVIEQKQLAISQVSHVEKVQDLVDGILKANVGILVDGESKAILASLQGYEKRGVEEPQTEVTIRGPRDGFTESLRTNTALLRRRVRSSRLKMETFSVGELSQTDLVITYIDGIAPTGLLEELRDRISRIQIDGLLGSEFLEEFIEDAPYSPFPQIQNTERPDILIGNLLEGRVAIIVDNSPFALIIPMTFWSGFHAVEDYYERFMYTTFIRFIRFNLILISLYLPSIYVALTTYHPKLIPTTLLISIAAAREGVPFPALIEALIMEFMFEGLREAGIRLPKAVGSAVSIVGALVIGQAAVQAGIVSAPMVIVVATTGIASFAIPRYNFGLAFRMLRFIMLILAGCFGLYGIIIGFIALTIHLVNLRSYGVPYFTPVSPLNYQELKDTIIRAPRWSLHIRPTFISEGDKTRIPKGQKPRPPKGEPRE</sequence>